<proteinExistence type="predicted"/>
<reference evidence="2" key="1">
    <citation type="submission" date="2016-11" db="UniProtKB">
        <authorList>
            <consortium name="WormBaseParasite"/>
        </authorList>
    </citation>
    <scope>IDENTIFICATION</scope>
    <source>
        <strain evidence="2">KR3021</strain>
    </source>
</reference>
<evidence type="ECO:0000313" key="2">
    <source>
        <dbReference type="WBParaSite" id="RSKR_0000956200.1"/>
    </source>
</evidence>
<organism evidence="1 2">
    <name type="scientific">Rhabditophanes sp. KR3021</name>
    <dbReference type="NCBI Taxonomy" id="114890"/>
    <lineage>
        <taxon>Eukaryota</taxon>
        <taxon>Metazoa</taxon>
        <taxon>Ecdysozoa</taxon>
        <taxon>Nematoda</taxon>
        <taxon>Chromadorea</taxon>
        <taxon>Rhabditida</taxon>
        <taxon>Tylenchina</taxon>
        <taxon>Panagrolaimomorpha</taxon>
        <taxon>Strongyloidoidea</taxon>
        <taxon>Alloionematidae</taxon>
        <taxon>Rhabditophanes</taxon>
    </lineage>
</organism>
<protein>
    <submittedName>
        <fullName evidence="2">Runt domain-containing protein</fullName>
    </submittedName>
</protein>
<name>A0AC35UC21_9BILA</name>
<accession>A0AC35UC21</accession>
<dbReference type="Proteomes" id="UP000095286">
    <property type="component" value="Unplaced"/>
</dbReference>
<dbReference type="WBParaSite" id="RSKR_0000956200.1">
    <property type="protein sequence ID" value="RSKR_0000956200.1"/>
    <property type="gene ID" value="RSKR_0000956200"/>
</dbReference>
<sequence>MNSIELSVRNAEESMRRINGTCVLRRTECPDIFCSVLPTHWRSNKSLPTPFVVLSVYPIADGTKVTVSAGNEENSCADLKNFTAEFNGQLARFSDLRFVGKSGRGKNFNITITIQTTPTIVAIVSKVIKVTVDGPRDSRNMKIHNIKESNRKRSIPMPDNNSMYMKKACLDNYMTSQMPPFTMPTPSNAEIIAPSMQFINGTQPSINPLHAMMSSISSQACPVFPPFQPPPFSQMPMNPLYANQFFNHLASFFNMQFTNNISLSPTCKDKEFEQLPYPTIKGQRLSKTPNTTPSTGLWRPYDGISSTTSESSVTTAN</sequence>
<evidence type="ECO:0000313" key="1">
    <source>
        <dbReference type="Proteomes" id="UP000095286"/>
    </source>
</evidence>